<dbReference type="AlphaFoldDB" id="A0A9D4MFS8"/>
<reference evidence="1" key="2">
    <citation type="submission" date="2020-11" db="EMBL/GenBank/DDBJ databases">
        <authorList>
            <person name="McCartney M.A."/>
            <person name="Auch B."/>
            <person name="Kono T."/>
            <person name="Mallez S."/>
            <person name="Becker A."/>
            <person name="Gohl D.M."/>
            <person name="Silverstein K.A.T."/>
            <person name="Koren S."/>
            <person name="Bechman K.B."/>
            <person name="Herman A."/>
            <person name="Abrahante J.E."/>
            <person name="Garbe J."/>
        </authorList>
    </citation>
    <scope>NUCLEOTIDE SEQUENCE</scope>
    <source>
        <strain evidence="1">Duluth1</strain>
        <tissue evidence="1">Whole animal</tissue>
    </source>
</reference>
<reference evidence="1" key="1">
    <citation type="journal article" date="2019" name="bioRxiv">
        <title>The Genome of the Zebra Mussel, Dreissena polymorpha: A Resource for Invasive Species Research.</title>
        <authorList>
            <person name="McCartney M.A."/>
            <person name="Auch B."/>
            <person name="Kono T."/>
            <person name="Mallez S."/>
            <person name="Zhang Y."/>
            <person name="Obille A."/>
            <person name="Becker A."/>
            <person name="Abrahante J.E."/>
            <person name="Garbe J."/>
            <person name="Badalamenti J.P."/>
            <person name="Herman A."/>
            <person name="Mangelson H."/>
            <person name="Liachko I."/>
            <person name="Sullivan S."/>
            <person name="Sone E.D."/>
            <person name="Koren S."/>
            <person name="Silverstein K.A.T."/>
            <person name="Beckman K.B."/>
            <person name="Gohl D.M."/>
        </authorList>
    </citation>
    <scope>NUCLEOTIDE SEQUENCE</scope>
    <source>
        <strain evidence="1">Duluth1</strain>
        <tissue evidence="1">Whole animal</tissue>
    </source>
</reference>
<dbReference type="Proteomes" id="UP000828390">
    <property type="component" value="Unassembled WGS sequence"/>
</dbReference>
<protein>
    <submittedName>
        <fullName evidence="1">Uncharacterized protein</fullName>
    </submittedName>
</protein>
<accession>A0A9D4MFS8</accession>
<keyword evidence="2" id="KW-1185">Reference proteome</keyword>
<dbReference type="EMBL" id="JAIWYP010000002">
    <property type="protein sequence ID" value="KAH3874572.1"/>
    <property type="molecule type" value="Genomic_DNA"/>
</dbReference>
<gene>
    <name evidence="1" type="ORF">DPMN_037818</name>
</gene>
<sequence length="123" mass="13721">MFDLLLPMGETVIDLPILITHEGTLTQFTSSDVLEVTDGLNESLSGSELPVVTDQKALEVIKSTLSLELLIIYYAALMSGKDIDDTRNQTWKTYTRKCSNQGTSPRKIIEKLFLLPDIKTKTT</sequence>
<name>A0A9D4MFS8_DREPO</name>
<comment type="caution">
    <text evidence="1">The sequence shown here is derived from an EMBL/GenBank/DDBJ whole genome shotgun (WGS) entry which is preliminary data.</text>
</comment>
<organism evidence="1 2">
    <name type="scientific">Dreissena polymorpha</name>
    <name type="common">Zebra mussel</name>
    <name type="synonym">Mytilus polymorpha</name>
    <dbReference type="NCBI Taxonomy" id="45954"/>
    <lineage>
        <taxon>Eukaryota</taxon>
        <taxon>Metazoa</taxon>
        <taxon>Spiralia</taxon>
        <taxon>Lophotrochozoa</taxon>
        <taxon>Mollusca</taxon>
        <taxon>Bivalvia</taxon>
        <taxon>Autobranchia</taxon>
        <taxon>Heteroconchia</taxon>
        <taxon>Euheterodonta</taxon>
        <taxon>Imparidentia</taxon>
        <taxon>Neoheterodontei</taxon>
        <taxon>Myida</taxon>
        <taxon>Dreissenoidea</taxon>
        <taxon>Dreissenidae</taxon>
        <taxon>Dreissena</taxon>
    </lineage>
</organism>
<proteinExistence type="predicted"/>
<evidence type="ECO:0000313" key="1">
    <source>
        <dbReference type="EMBL" id="KAH3874572.1"/>
    </source>
</evidence>
<evidence type="ECO:0000313" key="2">
    <source>
        <dbReference type="Proteomes" id="UP000828390"/>
    </source>
</evidence>